<evidence type="ECO:0000313" key="2">
    <source>
        <dbReference type="Proteomes" id="UP000735302"/>
    </source>
</evidence>
<evidence type="ECO:0000313" key="1">
    <source>
        <dbReference type="EMBL" id="GFN98236.1"/>
    </source>
</evidence>
<reference evidence="1 2" key="1">
    <citation type="journal article" date="2021" name="Elife">
        <title>Chloroplast acquisition without the gene transfer in kleptoplastic sea slugs, Plakobranchus ocellatus.</title>
        <authorList>
            <person name="Maeda T."/>
            <person name="Takahashi S."/>
            <person name="Yoshida T."/>
            <person name="Shimamura S."/>
            <person name="Takaki Y."/>
            <person name="Nagai Y."/>
            <person name="Toyoda A."/>
            <person name="Suzuki Y."/>
            <person name="Arimoto A."/>
            <person name="Ishii H."/>
            <person name="Satoh N."/>
            <person name="Nishiyama T."/>
            <person name="Hasebe M."/>
            <person name="Maruyama T."/>
            <person name="Minagawa J."/>
            <person name="Obokata J."/>
            <person name="Shigenobu S."/>
        </authorList>
    </citation>
    <scope>NUCLEOTIDE SEQUENCE [LARGE SCALE GENOMIC DNA]</scope>
</reference>
<keyword evidence="2" id="KW-1185">Reference proteome</keyword>
<accession>A0AAV3ZSX2</accession>
<dbReference type="Gene3D" id="2.10.50.10">
    <property type="entry name" value="Tumor Necrosis Factor Receptor, subunit A, domain 2"/>
    <property type="match status" value="1"/>
</dbReference>
<name>A0AAV3ZSX2_9GAST</name>
<gene>
    <name evidence="1" type="ORF">PoB_002474200</name>
</gene>
<dbReference type="EMBL" id="BLXT01002838">
    <property type="protein sequence ID" value="GFN98236.1"/>
    <property type="molecule type" value="Genomic_DNA"/>
</dbReference>
<organism evidence="1 2">
    <name type="scientific">Plakobranchus ocellatus</name>
    <dbReference type="NCBI Taxonomy" id="259542"/>
    <lineage>
        <taxon>Eukaryota</taxon>
        <taxon>Metazoa</taxon>
        <taxon>Spiralia</taxon>
        <taxon>Lophotrochozoa</taxon>
        <taxon>Mollusca</taxon>
        <taxon>Gastropoda</taxon>
        <taxon>Heterobranchia</taxon>
        <taxon>Euthyneura</taxon>
        <taxon>Panpulmonata</taxon>
        <taxon>Sacoglossa</taxon>
        <taxon>Placobranchoidea</taxon>
        <taxon>Plakobranchidae</taxon>
        <taxon>Plakobranchus</taxon>
    </lineage>
</organism>
<protein>
    <recommendedName>
        <fullName evidence="3">TNFR-Cys domain-containing protein</fullName>
    </recommendedName>
</protein>
<dbReference type="AlphaFoldDB" id="A0AAV3ZSX2"/>
<evidence type="ECO:0008006" key="3">
    <source>
        <dbReference type="Google" id="ProtNLM"/>
    </source>
</evidence>
<dbReference type="Proteomes" id="UP000735302">
    <property type="component" value="Unassembled WGS sequence"/>
</dbReference>
<comment type="caution">
    <text evidence="1">The sequence shown here is derived from an EMBL/GenBank/DDBJ whole genome shotgun (WGS) entry which is preliminary data.</text>
</comment>
<sequence length="169" mass="17825">MFWIILSPVLASADDANLQRDTQDILQNAFYDTGPVAQALIDNGLAIGFVQSPPTCAAGQRINGQSCEICGKGTYSTLPVSKVCSTCPDRKTTTGNGTTTSLGCVSPCRADSAYCGTRGTCTLRAGTTDTFVSTIVCAQKNTRGLPANRDSMETAEQTYLIIKLRRAGA</sequence>
<proteinExistence type="predicted"/>